<dbReference type="RefSeq" id="XP_007756591.1">
    <property type="nucleotide sequence ID" value="XM_007758401.1"/>
</dbReference>
<dbReference type="EMBL" id="AMGW01000003">
    <property type="protein sequence ID" value="EXJ60238.1"/>
    <property type="molecule type" value="Genomic_DNA"/>
</dbReference>
<accession>W9VX18</accession>
<comment type="caution">
    <text evidence="1">The sequence shown here is derived from an EMBL/GenBank/DDBJ whole genome shotgun (WGS) entry which is preliminary data.</text>
</comment>
<organism evidence="1 2">
    <name type="scientific">Cladophialophora yegresii CBS 114405</name>
    <dbReference type="NCBI Taxonomy" id="1182544"/>
    <lineage>
        <taxon>Eukaryota</taxon>
        <taxon>Fungi</taxon>
        <taxon>Dikarya</taxon>
        <taxon>Ascomycota</taxon>
        <taxon>Pezizomycotina</taxon>
        <taxon>Eurotiomycetes</taxon>
        <taxon>Chaetothyriomycetidae</taxon>
        <taxon>Chaetothyriales</taxon>
        <taxon>Herpotrichiellaceae</taxon>
        <taxon>Cladophialophora</taxon>
    </lineage>
</organism>
<evidence type="ECO:0000313" key="1">
    <source>
        <dbReference type="EMBL" id="EXJ60238.1"/>
    </source>
</evidence>
<dbReference type="HOGENOM" id="CLU_135724_0_0_1"/>
<dbReference type="GeneID" id="19178976"/>
<sequence>MVLLVPEFKHGAFKDKTTWNVRLADCFDILVSSSLLDKHEKGMLLEVIDGIERMADEYRAPGRKTTCEEMCVKHRYTFAGFFMIVQLDRAMNGIDVISEELRKGALASLSFEGECKGSGGLAVLEEET</sequence>
<evidence type="ECO:0000313" key="2">
    <source>
        <dbReference type="Proteomes" id="UP000019473"/>
    </source>
</evidence>
<gene>
    <name evidence="1" type="ORF">A1O7_04390</name>
</gene>
<protein>
    <submittedName>
        <fullName evidence="1">Uncharacterized protein</fullName>
    </submittedName>
</protein>
<proteinExistence type="predicted"/>
<keyword evidence="2" id="KW-1185">Reference proteome</keyword>
<dbReference type="VEuPathDB" id="FungiDB:A1O7_04390"/>
<dbReference type="OrthoDB" id="10267295at2759"/>
<dbReference type="Proteomes" id="UP000019473">
    <property type="component" value="Unassembled WGS sequence"/>
</dbReference>
<dbReference type="AlphaFoldDB" id="W9VX18"/>
<name>W9VX18_9EURO</name>
<reference evidence="1 2" key="1">
    <citation type="submission" date="2013-03" db="EMBL/GenBank/DDBJ databases">
        <title>The Genome Sequence of Cladophialophora yegresii CBS 114405.</title>
        <authorList>
            <consortium name="The Broad Institute Genomics Platform"/>
            <person name="Cuomo C."/>
            <person name="de Hoog S."/>
            <person name="Gorbushina A."/>
            <person name="Walker B."/>
            <person name="Young S.K."/>
            <person name="Zeng Q."/>
            <person name="Gargeya S."/>
            <person name="Fitzgerald M."/>
            <person name="Haas B."/>
            <person name="Abouelleil A."/>
            <person name="Allen A.W."/>
            <person name="Alvarado L."/>
            <person name="Arachchi H.M."/>
            <person name="Berlin A.M."/>
            <person name="Chapman S.B."/>
            <person name="Gainer-Dewar J."/>
            <person name="Goldberg J."/>
            <person name="Griggs A."/>
            <person name="Gujja S."/>
            <person name="Hansen M."/>
            <person name="Howarth C."/>
            <person name="Imamovic A."/>
            <person name="Ireland A."/>
            <person name="Larimer J."/>
            <person name="McCowan C."/>
            <person name="Murphy C."/>
            <person name="Pearson M."/>
            <person name="Poon T.W."/>
            <person name="Priest M."/>
            <person name="Roberts A."/>
            <person name="Saif S."/>
            <person name="Shea T."/>
            <person name="Sisk P."/>
            <person name="Sykes S."/>
            <person name="Wortman J."/>
            <person name="Nusbaum C."/>
            <person name="Birren B."/>
        </authorList>
    </citation>
    <scope>NUCLEOTIDE SEQUENCE [LARGE SCALE GENOMIC DNA]</scope>
    <source>
        <strain evidence="1 2">CBS 114405</strain>
    </source>
</reference>